<dbReference type="Gene3D" id="3.80.10.10">
    <property type="entry name" value="Ribonuclease Inhibitor"/>
    <property type="match status" value="1"/>
</dbReference>
<sequence length="410" mass="46121">MDPDNFDNNARDYWTACLRTRLVSTDGVTAFSSMEVINRTHTMLLADFKAVQHLATLTMARISGLAITARLPVEVLLHIFTILTECNPPSLQPRRSRKACKKFEVLGWINVTHVCQRWRQVALSAPGLWTNVGVPQAGIWMDEMLARSKQVPFTLSACIPNDPCVRSVVLRAIDAKYVSRMKHLHLSGTEHTDGRPHTATTSEVLAGLTHPAPMLESLILDDVTGSTVLRPDIFARHLPRLRCFAISRCEGLHWDAPYLRNLTDLELGFDKNFKTAELLTLLRVSPLLENLRITRRGPSDQRTALPDEKVSLPSLKRFFLDCRADAQCADLLERLVIPPTARRKFIFFHPVPAHSQRLIALATEFTDAAGSLHQHAPAQVQTQFDKGPHYSELKLNLFFHLDQAPRVALT</sequence>
<dbReference type="InterPro" id="IPR001810">
    <property type="entry name" value="F-box_dom"/>
</dbReference>
<dbReference type="Gene3D" id="1.20.1280.50">
    <property type="match status" value="1"/>
</dbReference>
<organism evidence="2 3">
    <name type="scientific">Hericium alpestre</name>
    <dbReference type="NCBI Taxonomy" id="135208"/>
    <lineage>
        <taxon>Eukaryota</taxon>
        <taxon>Fungi</taxon>
        <taxon>Dikarya</taxon>
        <taxon>Basidiomycota</taxon>
        <taxon>Agaricomycotina</taxon>
        <taxon>Agaricomycetes</taxon>
        <taxon>Russulales</taxon>
        <taxon>Hericiaceae</taxon>
        <taxon>Hericium</taxon>
    </lineage>
</organism>
<proteinExistence type="predicted"/>
<dbReference type="InterPro" id="IPR032675">
    <property type="entry name" value="LRR_dom_sf"/>
</dbReference>
<gene>
    <name evidence="2" type="ORF">EWM64_g9081</name>
</gene>
<evidence type="ECO:0000313" key="2">
    <source>
        <dbReference type="EMBL" id="TFY74932.1"/>
    </source>
</evidence>
<evidence type="ECO:0000313" key="3">
    <source>
        <dbReference type="Proteomes" id="UP000298061"/>
    </source>
</evidence>
<feature type="domain" description="F-box" evidence="1">
    <location>
        <begin position="69"/>
        <end position="132"/>
    </location>
</feature>
<name>A0A4Y9ZJN2_9AGAM</name>
<comment type="caution">
    <text evidence="2">The sequence shown here is derived from an EMBL/GenBank/DDBJ whole genome shotgun (WGS) entry which is preliminary data.</text>
</comment>
<protein>
    <recommendedName>
        <fullName evidence="1">F-box domain-containing protein</fullName>
    </recommendedName>
</protein>
<dbReference type="STRING" id="135208.A0A4Y9ZJN2"/>
<evidence type="ECO:0000259" key="1">
    <source>
        <dbReference type="Pfam" id="PF12937"/>
    </source>
</evidence>
<dbReference type="Proteomes" id="UP000298061">
    <property type="component" value="Unassembled WGS sequence"/>
</dbReference>
<accession>A0A4Y9ZJN2</accession>
<dbReference type="OrthoDB" id="3193283at2759"/>
<dbReference type="SUPFAM" id="SSF52047">
    <property type="entry name" value="RNI-like"/>
    <property type="match status" value="1"/>
</dbReference>
<dbReference type="AlphaFoldDB" id="A0A4Y9ZJN2"/>
<keyword evidence="3" id="KW-1185">Reference proteome</keyword>
<dbReference type="Pfam" id="PF12937">
    <property type="entry name" value="F-box-like"/>
    <property type="match status" value="1"/>
</dbReference>
<reference evidence="2 3" key="1">
    <citation type="submission" date="2019-02" db="EMBL/GenBank/DDBJ databases">
        <title>Genome sequencing of the rare red list fungi Hericium alpestre (H. flagellum).</title>
        <authorList>
            <person name="Buettner E."/>
            <person name="Kellner H."/>
        </authorList>
    </citation>
    <scope>NUCLEOTIDE SEQUENCE [LARGE SCALE GENOMIC DNA]</scope>
    <source>
        <strain evidence="2 3">DSM 108284</strain>
    </source>
</reference>
<dbReference type="EMBL" id="SFCI01001798">
    <property type="protein sequence ID" value="TFY74932.1"/>
    <property type="molecule type" value="Genomic_DNA"/>
</dbReference>